<sequence>MLSSQKNEKKQSVFGKLALIQGLYWVMFCSVSGFATVYMLDRGISDAMVGIIIAIASLISVVVQIATGFIMEKMPSLSLRKIISGSLLTMGVINLLLMFFNQSDALIALLYCLAVVLLYNVQPLMTSLVYEYVNAGYRVSFSITRGIGSGTYALTSFLLGGWLAKHSSLSIPVVTTVVAFFLLALLFYLPHIADDRNVLNKTVHEEKQVTTNLLKKYPSLLPLLVAIAMVFTFHTIVNVFLPQIITHVNGTKSQVGYAIAIASVVEIPVMFGFQWLERKFKVRNLLKISVIFFFIRSVLYLVAGNFLQIVPVQLLQMFSFAIITPAYAHYINELTEKKDNVKGQTFVMAAVTAGNVFGSFIGGQIITYGGVKNMLGLGVAVMVIGVIAMFYSMKVDKLQTNH</sequence>
<comment type="subcellular location">
    <subcellularLocation>
        <location evidence="1">Cell inner membrane</location>
        <topology evidence="1">Multi-pass membrane protein</topology>
    </subcellularLocation>
</comment>
<dbReference type="InterPro" id="IPR036259">
    <property type="entry name" value="MFS_trans_sf"/>
</dbReference>
<protein>
    <submittedName>
        <fullName evidence="8">MFS transporter</fullName>
    </submittedName>
</protein>
<reference evidence="8 9" key="1">
    <citation type="submission" date="2019-04" db="EMBL/GenBank/DDBJ databases">
        <title>Vagococcus sp. nov., isolated from faeces of yaks (Bos grunniens).</title>
        <authorList>
            <person name="Ge Y."/>
        </authorList>
    </citation>
    <scope>NUCLEOTIDE SEQUENCE [LARGE SCALE GENOMIC DNA]</scope>
    <source>
        <strain evidence="8 9">MN-17</strain>
    </source>
</reference>
<dbReference type="OrthoDB" id="1653456at2"/>
<evidence type="ECO:0000256" key="4">
    <source>
        <dbReference type="ARBA" id="ARBA00022519"/>
    </source>
</evidence>
<dbReference type="GO" id="GO:0005886">
    <property type="term" value="C:plasma membrane"/>
    <property type="evidence" value="ECO:0007669"/>
    <property type="project" value="UniProtKB-SubCell"/>
</dbReference>
<dbReference type="GO" id="GO:0030395">
    <property type="term" value="F:lactose binding"/>
    <property type="evidence" value="ECO:0007669"/>
    <property type="project" value="TreeGrafter"/>
</dbReference>
<evidence type="ECO:0000256" key="3">
    <source>
        <dbReference type="ARBA" id="ARBA00022475"/>
    </source>
</evidence>
<dbReference type="SUPFAM" id="SSF103473">
    <property type="entry name" value="MFS general substrate transporter"/>
    <property type="match status" value="1"/>
</dbReference>
<keyword evidence="7" id="KW-0472">Membrane</keyword>
<dbReference type="PROSITE" id="PS50850">
    <property type="entry name" value="MFS"/>
    <property type="match status" value="1"/>
</dbReference>
<dbReference type="InterPro" id="IPR024989">
    <property type="entry name" value="MFS_assoc_dom"/>
</dbReference>
<dbReference type="Proteomes" id="UP000298615">
    <property type="component" value="Chromosome"/>
</dbReference>
<keyword evidence="4" id="KW-0997">Cell inner membrane</keyword>
<name>A0A4D7CU29_9ENTE</name>
<evidence type="ECO:0000313" key="9">
    <source>
        <dbReference type="Proteomes" id="UP000298615"/>
    </source>
</evidence>
<organism evidence="8 9">
    <name type="scientific">Vagococcus zengguangii</name>
    <dbReference type="NCBI Taxonomy" id="2571750"/>
    <lineage>
        <taxon>Bacteria</taxon>
        <taxon>Bacillati</taxon>
        <taxon>Bacillota</taxon>
        <taxon>Bacilli</taxon>
        <taxon>Lactobacillales</taxon>
        <taxon>Enterococcaceae</taxon>
        <taxon>Vagococcus</taxon>
    </lineage>
</organism>
<evidence type="ECO:0000256" key="6">
    <source>
        <dbReference type="ARBA" id="ARBA00022989"/>
    </source>
</evidence>
<dbReference type="InterPro" id="IPR020846">
    <property type="entry name" value="MFS_dom"/>
</dbReference>
<dbReference type="Pfam" id="PF12832">
    <property type="entry name" value="MFS_1_like"/>
    <property type="match status" value="1"/>
</dbReference>
<dbReference type="RefSeq" id="WP_136953323.1">
    <property type="nucleotide sequence ID" value="NZ_CP039712.1"/>
</dbReference>
<gene>
    <name evidence="8" type="ORF">FA707_05695</name>
</gene>
<accession>A0A4D7CU29</accession>
<dbReference type="AlphaFoldDB" id="A0A4D7CU29"/>
<keyword evidence="9" id="KW-1185">Reference proteome</keyword>
<proteinExistence type="predicted"/>
<dbReference type="Gene3D" id="1.20.1250.20">
    <property type="entry name" value="MFS general substrate transporter like domains"/>
    <property type="match status" value="2"/>
</dbReference>
<dbReference type="PANTHER" id="PTHR23522:SF10">
    <property type="entry name" value="3-PHENYLPROPIONIC ACID TRANSPORTER-RELATED"/>
    <property type="match status" value="1"/>
</dbReference>
<dbReference type="GO" id="GO:0015528">
    <property type="term" value="F:lactose:proton symporter activity"/>
    <property type="evidence" value="ECO:0007669"/>
    <property type="project" value="TreeGrafter"/>
</dbReference>
<evidence type="ECO:0000256" key="5">
    <source>
        <dbReference type="ARBA" id="ARBA00022692"/>
    </source>
</evidence>
<evidence type="ECO:0000256" key="7">
    <source>
        <dbReference type="ARBA" id="ARBA00023136"/>
    </source>
</evidence>
<keyword evidence="5" id="KW-0812">Transmembrane</keyword>
<dbReference type="EMBL" id="CP039712">
    <property type="protein sequence ID" value="QCI86492.1"/>
    <property type="molecule type" value="Genomic_DNA"/>
</dbReference>
<dbReference type="PANTHER" id="PTHR23522">
    <property type="entry name" value="BLL5896 PROTEIN"/>
    <property type="match status" value="1"/>
</dbReference>
<dbReference type="KEGG" id="vao:FA707_05695"/>
<evidence type="ECO:0000256" key="2">
    <source>
        <dbReference type="ARBA" id="ARBA00022448"/>
    </source>
</evidence>
<keyword evidence="2" id="KW-0813">Transport</keyword>
<evidence type="ECO:0000313" key="8">
    <source>
        <dbReference type="EMBL" id="QCI86492.1"/>
    </source>
</evidence>
<keyword evidence="6" id="KW-1133">Transmembrane helix</keyword>
<evidence type="ECO:0000256" key="1">
    <source>
        <dbReference type="ARBA" id="ARBA00004429"/>
    </source>
</evidence>
<keyword evidence="3" id="KW-1003">Cell membrane</keyword>